<dbReference type="EMBL" id="PKMF04000290">
    <property type="protein sequence ID" value="KAK7839129.1"/>
    <property type="molecule type" value="Genomic_DNA"/>
</dbReference>
<name>A0AAW0KL55_QUESU</name>
<comment type="caution">
    <text evidence="1">The sequence shown here is derived from an EMBL/GenBank/DDBJ whole genome shotgun (WGS) entry which is preliminary data.</text>
</comment>
<proteinExistence type="predicted"/>
<reference evidence="1 2" key="1">
    <citation type="journal article" date="2018" name="Sci. Data">
        <title>The draft genome sequence of cork oak.</title>
        <authorList>
            <person name="Ramos A.M."/>
            <person name="Usie A."/>
            <person name="Barbosa P."/>
            <person name="Barros P.M."/>
            <person name="Capote T."/>
            <person name="Chaves I."/>
            <person name="Simoes F."/>
            <person name="Abreu I."/>
            <person name="Carrasquinho I."/>
            <person name="Faro C."/>
            <person name="Guimaraes J.B."/>
            <person name="Mendonca D."/>
            <person name="Nobrega F."/>
            <person name="Rodrigues L."/>
            <person name="Saibo N.J.M."/>
            <person name="Varela M.C."/>
            <person name="Egas C."/>
            <person name="Matos J."/>
            <person name="Miguel C.M."/>
            <person name="Oliveira M.M."/>
            <person name="Ricardo C.P."/>
            <person name="Goncalves S."/>
        </authorList>
    </citation>
    <scope>NUCLEOTIDE SEQUENCE [LARGE SCALE GENOMIC DNA]</scope>
    <source>
        <strain evidence="2">cv. HL8</strain>
    </source>
</reference>
<dbReference type="AlphaFoldDB" id="A0AAW0KL55"/>
<organism evidence="1 2">
    <name type="scientific">Quercus suber</name>
    <name type="common">Cork oak</name>
    <dbReference type="NCBI Taxonomy" id="58331"/>
    <lineage>
        <taxon>Eukaryota</taxon>
        <taxon>Viridiplantae</taxon>
        <taxon>Streptophyta</taxon>
        <taxon>Embryophyta</taxon>
        <taxon>Tracheophyta</taxon>
        <taxon>Spermatophyta</taxon>
        <taxon>Magnoliopsida</taxon>
        <taxon>eudicotyledons</taxon>
        <taxon>Gunneridae</taxon>
        <taxon>Pentapetalae</taxon>
        <taxon>rosids</taxon>
        <taxon>fabids</taxon>
        <taxon>Fagales</taxon>
        <taxon>Fagaceae</taxon>
        <taxon>Quercus</taxon>
    </lineage>
</organism>
<sequence>MVASGVEDLTRKGASTQNKEHLEAPYLHQIAAPCIGWIKINFDIATRPGFSIVGVCKNDFKKVNFADSSMVASTSDKTLSLVKFMMPS</sequence>
<evidence type="ECO:0000313" key="1">
    <source>
        <dbReference type="EMBL" id="KAK7839129.1"/>
    </source>
</evidence>
<keyword evidence="2" id="KW-1185">Reference proteome</keyword>
<accession>A0AAW0KL55</accession>
<protein>
    <submittedName>
        <fullName evidence="1">Uncharacterized protein</fullName>
    </submittedName>
</protein>
<evidence type="ECO:0000313" key="2">
    <source>
        <dbReference type="Proteomes" id="UP000237347"/>
    </source>
</evidence>
<dbReference type="Proteomes" id="UP000237347">
    <property type="component" value="Unassembled WGS sequence"/>
</dbReference>
<gene>
    <name evidence="1" type="ORF">CFP56_018710</name>
</gene>